<dbReference type="PROSITE" id="PS50600">
    <property type="entry name" value="ULP_PROTEASE"/>
    <property type="match status" value="1"/>
</dbReference>
<keyword evidence="4" id="KW-0788">Thiol protease</keyword>
<reference evidence="7" key="1">
    <citation type="submission" date="2011-08" db="EMBL/GenBank/DDBJ databases">
        <authorList>
            <person name="Rombauts S."/>
        </authorList>
    </citation>
    <scope>NUCLEOTIDE SEQUENCE</scope>
    <source>
        <strain evidence="7">London</strain>
    </source>
</reference>
<feature type="domain" description="Ubiquitin-like protease family profile" evidence="5">
    <location>
        <begin position="1"/>
        <end position="72"/>
    </location>
</feature>
<dbReference type="Proteomes" id="UP000015104">
    <property type="component" value="Unassembled WGS sequence"/>
</dbReference>
<keyword evidence="3" id="KW-0378">Hydrolase</keyword>
<evidence type="ECO:0000256" key="1">
    <source>
        <dbReference type="ARBA" id="ARBA00005234"/>
    </source>
</evidence>
<dbReference type="InterPro" id="IPR038765">
    <property type="entry name" value="Papain-like_cys_pep_sf"/>
</dbReference>
<proteinExistence type="inferred from homology"/>
<dbReference type="Gene3D" id="3.40.395.10">
    <property type="entry name" value="Adenoviral Proteinase, Chain A"/>
    <property type="match status" value="1"/>
</dbReference>
<evidence type="ECO:0000256" key="4">
    <source>
        <dbReference type="ARBA" id="ARBA00022807"/>
    </source>
</evidence>
<comment type="similarity">
    <text evidence="1">Belongs to the peptidase C48 family.</text>
</comment>
<sequence length="115" mass="13463">MRDSTIKYYDSMAGNNRECLQFLLKYLEDELKDKKQQVLDASKWTCTIVKGIPQQENGSDCGVFTCKYAERLSLDKPFDFSQKNIPYIRQKMIYEISQKELLMDKLQDSSSNKDV</sequence>
<dbReference type="SUPFAM" id="SSF54001">
    <property type="entry name" value="Cysteine proteinases"/>
    <property type="match status" value="1"/>
</dbReference>
<dbReference type="STRING" id="32264.T1JRP2"/>
<dbReference type="Pfam" id="PF02902">
    <property type="entry name" value="Peptidase_C48"/>
    <property type="match status" value="1"/>
</dbReference>
<dbReference type="EnsemblMetazoa" id="tetur01g07630.1">
    <property type="protein sequence ID" value="tetur01g07630.1"/>
    <property type="gene ID" value="tetur01g07630"/>
</dbReference>
<keyword evidence="7" id="KW-1185">Reference proteome</keyword>
<dbReference type="GO" id="GO:0005634">
    <property type="term" value="C:nucleus"/>
    <property type="evidence" value="ECO:0007669"/>
    <property type="project" value="TreeGrafter"/>
</dbReference>
<dbReference type="PANTHER" id="PTHR12606">
    <property type="entry name" value="SENTRIN/SUMO-SPECIFIC PROTEASE"/>
    <property type="match status" value="1"/>
</dbReference>
<reference evidence="6" key="2">
    <citation type="submission" date="2015-06" db="UniProtKB">
        <authorList>
            <consortium name="EnsemblMetazoa"/>
        </authorList>
    </citation>
    <scope>IDENTIFICATION</scope>
</reference>
<evidence type="ECO:0000256" key="2">
    <source>
        <dbReference type="ARBA" id="ARBA00022670"/>
    </source>
</evidence>
<name>T1JRP2_TETUR</name>
<evidence type="ECO:0000259" key="5">
    <source>
        <dbReference type="PROSITE" id="PS50600"/>
    </source>
</evidence>
<keyword evidence="2" id="KW-0645">Protease</keyword>
<dbReference type="GO" id="GO:0016926">
    <property type="term" value="P:protein desumoylation"/>
    <property type="evidence" value="ECO:0007669"/>
    <property type="project" value="TreeGrafter"/>
</dbReference>
<dbReference type="GO" id="GO:0016929">
    <property type="term" value="F:deSUMOylase activity"/>
    <property type="evidence" value="ECO:0007669"/>
    <property type="project" value="TreeGrafter"/>
</dbReference>
<protein>
    <recommendedName>
        <fullName evidence="5">Ubiquitin-like protease family profile domain-containing protein</fullName>
    </recommendedName>
</protein>
<evidence type="ECO:0000256" key="3">
    <source>
        <dbReference type="ARBA" id="ARBA00022801"/>
    </source>
</evidence>
<dbReference type="PANTHER" id="PTHR12606:SF10">
    <property type="entry name" value="SENTRIN-SPECIFIC PROTEASE 5"/>
    <property type="match status" value="1"/>
</dbReference>
<dbReference type="AlphaFoldDB" id="T1JRP2"/>
<dbReference type="InterPro" id="IPR003653">
    <property type="entry name" value="Peptidase_C48_C"/>
</dbReference>
<dbReference type="eggNOG" id="KOG0778">
    <property type="taxonomic scope" value="Eukaryota"/>
</dbReference>
<organism evidence="6 7">
    <name type="scientific">Tetranychus urticae</name>
    <name type="common">Two-spotted spider mite</name>
    <dbReference type="NCBI Taxonomy" id="32264"/>
    <lineage>
        <taxon>Eukaryota</taxon>
        <taxon>Metazoa</taxon>
        <taxon>Ecdysozoa</taxon>
        <taxon>Arthropoda</taxon>
        <taxon>Chelicerata</taxon>
        <taxon>Arachnida</taxon>
        <taxon>Acari</taxon>
        <taxon>Acariformes</taxon>
        <taxon>Trombidiformes</taxon>
        <taxon>Prostigmata</taxon>
        <taxon>Eleutherengona</taxon>
        <taxon>Raphignathae</taxon>
        <taxon>Tetranychoidea</taxon>
        <taxon>Tetranychidae</taxon>
        <taxon>Tetranychus</taxon>
    </lineage>
</organism>
<evidence type="ECO:0000313" key="7">
    <source>
        <dbReference type="Proteomes" id="UP000015104"/>
    </source>
</evidence>
<accession>T1JRP2</accession>
<dbReference type="GO" id="GO:0006508">
    <property type="term" value="P:proteolysis"/>
    <property type="evidence" value="ECO:0007669"/>
    <property type="project" value="UniProtKB-KW"/>
</dbReference>
<dbReference type="HOGENOM" id="CLU_024324_3_0_1"/>
<dbReference type="EMBL" id="CAEY01000451">
    <property type="status" value="NOT_ANNOTATED_CDS"/>
    <property type="molecule type" value="Genomic_DNA"/>
</dbReference>
<evidence type="ECO:0000313" key="6">
    <source>
        <dbReference type="EnsemblMetazoa" id="tetur01g07630.1"/>
    </source>
</evidence>